<accession>A0A6C0EVA5</accession>
<organism evidence="2">
    <name type="scientific">viral metagenome</name>
    <dbReference type="NCBI Taxonomy" id="1070528"/>
    <lineage>
        <taxon>unclassified sequences</taxon>
        <taxon>metagenomes</taxon>
        <taxon>organismal metagenomes</taxon>
    </lineage>
</organism>
<sequence>MADTIIDGTQFNVENIRYSAPKAGGSGGKSVNILNKNTNSGIRLSTPLLLTWGASDFVDAATGKGNGKYEMSLQFPSEEYKTEDATAFLKTMMDFENKIKADALTYSKEWFGRQHKNADVIQALWTPMLKYSKDKFSGESDLTKAPVLRVKLPVWEGVWKCEIYDEDDNKLFPNTANPCVTPLDFIQKGTNVAILMQCGGLWFANGKFGITWKLIQAMTQKPKASLTGKCFIKLKPSDKEKLKIAPTTSSDNYEEEDDSVVNTAVEDSDEEEEEVSVTPTPASVFIAPTPTPAAVVPKAVVAEVASAIADATASSEPKKVVKKVVKKKTTEA</sequence>
<name>A0A6C0EVA5_9ZZZZ</name>
<protein>
    <submittedName>
        <fullName evidence="2">Uncharacterized protein</fullName>
    </submittedName>
</protein>
<proteinExistence type="predicted"/>
<evidence type="ECO:0000256" key="1">
    <source>
        <dbReference type="SAM" id="MobiDB-lite"/>
    </source>
</evidence>
<feature type="region of interest" description="Disordered" evidence="1">
    <location>
        <begin position="264"/>
        <end position="283"/>
    </location>
</feature>
<dbReference type="AlphaFoldDB" id="A0A6C0EVA5"/>
<dbReference type="EMBL" id="MN738945">
    <property type="protein sequence ID" value="QHT32621.1"/>
    <property type="molecule type" value="Genomic_DNA"/>
</dbReference>
<feature type="compositionally biased region" description="Acidic residues" evidence="1">
    <location>
        <begin position="266"/>
        <end position="275"/>
    </location>
</feature>
<reference evidence="2" key="1">
    <citation type="journal article" date="2020" name="Nature">
        <title>Giant virus diversity and host interactions through global metagenomics.</title>
        <authorList>
            <person name="Schulz F."/>
            <person name="Roux S."/>
            <person name="Paez-Espino D."/>
            <person name="Jungbluth S."/>
            <person name="Walsh D.A."/>
            <person name="Denef V.J."/>
            <person name="McMahon K.D."/>
            <person name="Konstantinidis K.T."/>
            <person name="Eloe-Fadrosh E.A."/>
            <person name="Kyrpides N.C."/>
            <person name="Woyke T."/>
        </authorList>
    </citation>
    <scope>NUCLEOTIDE SEQUENCE</scope>
    <source>
        <strain evidence="2">GVMAG-M-3300009161-30</strain>
    </source>
</reference>
<evidence type="ECO:0000313" key="2">
    <source>
        <dbReference type="EMBL" id="QHT32621.1"/>
    </source>
</evidence>